<feature type="compositionally biased region" description="Basic residues" evidence="1">
    <location>
        <begin position="12"/>
        <end position="23"/>
    </location>
</feature>
<sequence length="124" mass="14097">MQLPLMEGRPKNSVKSKLWKLKGGKKEHGSQSQPKEGIEGEKGKEEQESQPKRVEGQKEGIEGQQGEGSDPVLTDFFMKNHVQPALTLLKEEILKNIKVENDKIYNLLNNISRDLKEIKENRSC</sequence>
<dbReference type="Proteomes" id="UP000265520">
    <property type="component" value="Unassembled WGS sequence"/>
</dbReference>
<feature type="region of interest" description="Disordered" evidence="1">
    <location>
        <begin position="1"/>
        <end position="73"/>
    </location>
</feature>
<evidence type="ECO:0000313" key="3">
    <source>
        <dbReference type="Proteomes" id="UP000265520"/>
    </source>
</evidence>
<feature type="compositionally biased region" description="Basic and acidic residues" evidence="1">
    <location>
        <begin position="36"/>
        <end position="61"/>
    </location>
</feature>
<accession>A0A392MGB4</accession>
<comment type="caution">
    <text evidence="2">The sequence shown here is derived from an EMBL/GenBank/DDBJ whole genome shotgun (WGS) entry which is preliminary data.</text>
</comment>
<dbReference type="AlphaFoldDB" id="A0A392MGB4"/>
<name>A0A392MGB4_9FABA</name>
<organism evidence="2 3">
    <name type="scientific">Trifolium medium</name>
    <dbReference type="NCBI Taxonomy" id="97028"/>
    <lineage>
        <taxon>Eukaryota</taxon>
        <taxon>Viridiplantae</taxon>
        <taxon>Streptophyta</taxon>
        <taxon>Embryophyta</taxon>
        <taxon>Tracheophyta</taxon>
        <taxon>Spermatophyta</taxon>
        <taxon>Magnoliopsida</taxon>
        <taxon>eudicotyledons</taxon>
        <taxon>Gunneridae</taxon>
        <taxon>Pentapetalae</taxon>
        <taxon>rosids</taxon>
        <taxon>fabids</taxon>
        <taxon>Fabales</taxon>
        <taxon>Fabaceae</taxon>
        <taxon>Papilionoideae</taxon>
        <taxon>50 kb inversion clade</taxon>
        <taxon>NPAAA clade</taxon>
        <taxon>Hologalegina</taxon>
        <taxon>IRL clade</taxon>
        <taxon>Trifolieae</taxon>
        <taxon>Trifolium</taxon>
    </lineage>
</organism>
<evidence type="ECO:0000256" key="1">
    <source>
        <dbReference type="SAM" id="MobiDB-lite"/>
    </source>
</evidence>
<proteinExistence type="predicted"/>
<dbReference type="EMBL" id="LXQA010009159">
    <property type="protein sequence ID" value="MCH85798.1"/>
    <property type="molecule type" value="Genomic_DNA"/>
</dbReference>
<keyword evidence="3" id="KW-1185">Reference proteome</keyword>
<evidence type="ECO:0000313" key="2">
    <source>
        <dbReference type="EMBL" id="MCH85798.1"/>
    </source>
</evidence>
<gene>
    <name evidence="2" type="ORF">A2U01_0006649</name>
</gene>
<reference evidence="2 3" key="1">
    <citation type="journal article" date="2018" name="Front. Plant Sci.">
        <title>Red Clover (Trifolium pratense) and Zigzag Clover (T. medium) - A Picture of Genomic Similarities and Differences.</title>
        <authorList>
            <person name="Dluhosova J."/>
            <person name="Istvanek J."/>
            <person name="Nedelnik J."/>
            <person name="Repkova J."/>
        </authorList>
    </citation>
    <scope>NUCLEOTIDE SEQUENCE [LARGE SCALE GENOMIC DNA]</scope>
    <source>
        <strain evidence="3">cv. 10/8</strain>
        <tissue evidence="2">Leaf</tissue>
    </source>
</reference>
<protein>
    <submittedName>
        <fullName evidence="2">Uncharacterized protein</fullName>
    </submittedName>
</protein>